<dbReference type="EC" id="1.4.3.-" evidence="3"/>
<comment type="caution">
    <text evidence="6">The sequence shown here is derived from an EMBL/GenBank/DDBJ whole genome shotgun (WGS) entry which is preliminary data.</text>
</comment>
<evidence type="ECO:0000259" key="5">
    <source>
        <dbReference type="Pfam" id="PF01593"/>
    </source>
</evidence>
<keyword evidence="7" id="KW-1185">Reference proteome</keyword>
<sequence length="537" mass="58624">MPSVLRLLTLLAGVSSTAGLAIQHPVRDSYSGGSCRKTKVAVLGAGVAGVTAAQALANASITDFLLIERNDYLGGRVAHTTFGTKGAAADNASYTVELGANWVQGLGSPGGPENPIWTLAKLYGVNNTYSNYSSLLTYDATGFVDYTDLLDTYDDAYDIAAADAGFLLSSNRQDPSARAGFSLAGWKPHKDMHAQAVEFWNWDWETAYAPEESSFVFGITGDNLTFDQFSDENNYVWDQRGLNTIVYGEAGTFLAAGDPRLLLSTTVTNISYADSGVLVTTADGGCIEAEHAICTFSLGVLQNDVVAFAPPLPRWKADAIASFAMGTYTKIFMQFNETFWDADTQYFLYADPQVRGYYPVWQSLDAPGFLEGSHILFVTVVGAESYRVEQQPDALTQAECMAVLRSMFPDIDVPEPTAFMYPRWSLEEWAFGSYSNWPVGTTLEKHQNLRANVGRLWFAGEANSAEYFGFMHGAWFEGREVGERVAVALLNSTAKGGKKAAQMARYEVLHGTTRLQEYNAANGWPVSSFVDYDTDSE</sequence>
<reference evidence="6 7" key="1">
    <citation type="submission" date="2024-01" db="EMBL/GenBank/DDBJ databases">
        <authorList>
            <person name="Allen C."/>
            <person name="Tagirdzhanova G."/>
        </authorList>
    </citation>
    <scope>NUCLEOTIDE SEQUENCE [LARGE SCALE GENOMIC DNA]</scope>
</reference>
<feature type="chain" id="PRO_5045117223" description="Amine oxidase" evidence="4">
    <location>
        <begin position="20"/>
        <end position="537"/>
    </location>
</feature>
<keyword evidence="3" id="KW-0274">FAD</keyword>
<dbReference type="InterPro" id="IPR036188">
    <property type="entry name" value="FAD/NAD-bd_sf"/>
</dbReference>
<keyword evidence="2 3" id="KW-0560">Oxidoreductase</keyword>
<accession>A0ABP0BX48</accession>
<dbReference type="PANTHER" id="PTHR10742:SF313">
    <property type="entry name" value="AMINE OXIDASE"/>
    <property type="match status" value="1"/>
</dbReference>
<comment type="cofactor">
    <cofactor evidence="1 3">
        <name>FAD</name>
        <dbReference type="ChEBI" id="CHEBI:57692"/>
    </cofactor>
</comment>
<organism evidence="6 7">
    <name type="scientific">Sporothrix curviconia</name>
    <dbReference type="NCBI Taxonomy" id="1260050"/>
    <lineage>
        <taxon>Eukaryota</taxon>
        <taxon>Fungi</taxon>
        <taxon>Dikarya</taxon>
        <taxon>Ascomycota</taxon>
        <taxon>Pezizomycotina</taxon>
        <taxon>Sordariomycetes</taxon>
        <taxon>Sordariomycetidae</taxon>
        <taxon>Ophiostomatales</taxon>
        <taxon>Ophiostomataceae</taxon>
        <taxon>Sporothrix</taxon>
    </lineage>
</organism>
<proteinExistence type="inferred from homology"/>
<name>A0ABP0BX48_9PEZI</name>
<dbReference type="Proteomes" id="UP001642405">
    <property type="component" value="Unassembled WGS sequence"/>
</dbReference>
<feature type="signal peptide" evidence="4">
    <location>
        <begin position="1"/>
        <end position="19"/>
    </location>
</feature>
<dbReference type="EMBL" id="CAWUHB010000029">
    <property type="protein sequence ID" value="CAK7224163.1"/>
    <property type="molecule type" value="Genomic_DNA"/>
</dbReference>
<evidence type="ECO:0000256" key="4">
    <source>
        <dbReference type="SAM" id="SignalP"/>
    </source>
</evidence>
<feature type="domain" description="Amine oxidase" evidence="5">
    <location>
        <begin position="47"/>
        <end position="485"/>
    </location>
</feature>
<evidence type="ECO:0000256" key="2">
    <source>
        <dbReference type="ARBA" id="ARBA00023002"/>
    </source>
</evidence>
<dbReference type="SUPFAM" id="SSF54373">
    <property type="entry name" value="FAD-linked reductases, C-terminal domain"/>
    <property type="match status" value="1"/>
</dbReference>
<dbReference type="PRINTS" id="PR00757">
    <property type="entry name" value="AMINEOXDASEF"/>
</dbReference>
<evidence type="ECO:0000256" key="3">
    <source>
        <dbReference type="RuleBase" id="RU362067"/>
    </source>
</evidence>
<dbReference type="Gene3D" id="3.50.50.60">
    <property type="entry name" value="FAD/NAD(P)-binding domain"/>
    <property type="match status" value="1"/>
</dbReference>
<dbReference type="InterPro" id="IPR002937">
    <property type="entry name" value="Amino_oxidase"/>
</dbReference>
<comment type="similarity">
    <text evidence="3">Belongs to the flavin monoamine oxidase family.</text>
</comment>
<gene>
    <name evidence="6" type="primary">pao1</name>
    <name evidence="6" type="ORF">SCUCBS95973_005426</name>
</gene>
<dbReference type="Pfam" id="PF01593">
    <property type="entry name" value="Amino_oxidase"/>
    <property type="match status" value="1"/>
</dbReference>
<protein>
    <recommendedName>
        <fullName evidence="3">Amine oxidase</fullName>
        <ecNumber evidence="3">1.4.3.-</ecNumber>
    </recommendedName>
</protein>
<dbReference type="InterPro" id="IPR001613">
    <property type="entry name" value="Flavin_amine_oxidase"/>
</dbReference>
<dbReference type="Gene3D" id="3.90.660.10">
    <property type="match status" value="1"/>
</dbReference>
<keyword evidence="4" id="KW-0732">Signal</keyword>
<keyword evidence="3" id="KW-0285">Flavoprotein</keyword>
<dbReference type="InterPro" id="IPR050281">
    <property type="entry name" value="Flavin_monoamine_oxidase"/>
</dbReference>
<dbReference type="SUPFAM" id="SSF51905">
    <property type="entry name" value="FAD/NAD(P)-binding domain"/>
    <property type="match status" value="1"/>
</dbReference>
<dbReference type="PANTHER" id="PTHR10742">
    <property type="entry name" value="FLAVIN MONOAMINE OXIDASE"/>
    <property type="match status" value="1"/>
</dbReference>
<evidence type="ECO:0000313" key="6">
    <source>
        <dbReference type="EMBL" id="CAK7224163.1"/>
    </source>
</evidence>
<evidence type="ECO:0000313" key="7">
    <source>
        <dbReference type="Proteomes" id="UP001642405"/>
    </source>
</evidence>
<evidence type="ECO:0000256" key="1">
    <source>
        <dbReference type="ARBA" id="ARBA00001974"/>
    </source>
</evidence>